<dbReference type="InterPro" id="IPR013830">
    <property type="entry name" value="SGNH_hydro"/>
</dbReference>
<dbReference type="EMBL" id="JAGFOA010000003">
    <property type="protein sequence ID" value="MBO3663744.1"/>
    <property type="molecule type" value="Genomic_DNA"/>
</dbReference>
<evidence type="ECO:0000259" key="1">
    <source>
        <dbReference type="Pfam" id="PF13472"/>
    </source>
</evidence>
<protein>
    <submittedName>
        <fullName evidence="2">SGNH/GDSL hydrolase family protein</fullName>
    </submittedName>
</protein>
<evidence type="ECO:0000313" key="3">
    <source>
        <dbReference type="Proteomes" id="UP000680132"/>
    </source>
</evidence>
<proteinExistence type="predicted"/>
<keyword evidence="3" id="KW-1185">Reference proteome</keyword>
<dbReference type="AlphaFoldDB" id="A0A939QJC3"/>
<comment type="caution">
    <text evidence="2">The sequence shown here is derived from an EMBL/GenBank/DDBJ whole genome shotgun (WGS) entry which is preliminary data.</text>
</comment>
<feature type="domain" description="SGNH hydrolase-type esterase" evidence="1">
    <location>
        <begin position="199"/>
        <end position="327"/>
    </location>
</feature>
<gene>
    <name evidence="2" type="ORF">J5V96_09470</name>
</gene>
<dbReference type="RefSeq" id="WP_208503137.1">
    <property type="nucleotide sequence ID" value="NZ_JAGFOA010000003.1"/>
</dbReference>
<evidence type="ECO:0000313" key="2">
    <source>
        <dbReference type="EMBL" id="MBO3663744.1"/>
    </source>
</evidence>
<name>A0A939QJC3_9MICO</name>
<sequence>MALPWYVIWLANLRGPKGDKGDPGSFGFLTGEYVGWDEPFHAEMLGPASNRGAHIRLPMPLPSPETVNNDDATEALVLSPTKTGAAVAARAAAVARETPNYANEATAGNLRGVISKLERGVSNVTLLWITDSLGSGLNKPPHLNCLWLADQFPAYTVQYVFWDEVSEIAYQDPVTVQTGTGPYVLRVYIACRSGGVPEYVLGGRYAAAIAAVSPDAVIVLQGHNTGGPLETVDAQALQRNKWLAVTESVTATHPLAGVVLFSQNPSLIVGRETWQAHKAQVVEAVAGLRGYGFIDAHQAFTDTPDWQTVLMTPATDRTHPNAAGYALMGDLINAAMASARGATATRLEPSALLRSAKNYVVNADFSAWTGASPDNWTPTNATTSKDVASYETGAHAMKITGTAVSGAAQVFQMLGAAKTKELRGSYVTLAVRLTQPVSNDQQAAAGIFQIGAGQARTDVHATSRGGYQWVLATMRIAEAATDIYIRLYSRLAGTAGVEASVDRVYLVKGVLPLAGS</sequence>
<dbReference type="Gene3D" id="3.40.50.1110">
    <property type="entry name" value="SGNH hydrolase"/>
    <property type="match status" value="1"/>
</dbReference>
<dbReference type="InterPro" id="IPR036514">
    <property type="entry name" value="SGNH_hydro_sf"/>
</dbReference>
<dbReference type="SUPFAM" id="SSF52266">
    <property type="entry name" value="SGNH hydrolase"/>
    <property type="match status" value="1"/>
</dbReference>
<keyword evidence="2" id="KW-0378">Hydrolase</keyword>
<accession>A0A939QJC3</accession>
<dbReference type="Pfam" id="PF13472">
    <property type="entry name" value="Lipase_GDSL_2"/>
    <property type="match status" value="1"/>
</dbReference>
<dbReference type="GO" id="GO:0016787">
    <property type="term" value="F:hydrolase activity"/>
    <property type="evidence" value="ECO:0007669"/>
    <property type="project" value="UniProtKB-KW"/>
</dbReference>
<organism evidence="2 3">
    <name type="scientific">Microbacterium stercoris</name>
    <dbReference type="NCBI Taxonomy" id="2820289"/>
    <lineage>
        <taxon>Bacteria</taxon>
        <taxon>Bacillati</taxon>
        <taxon>Actinomycetota</taxon>
        <taxon>Actinomycetes</taxon>
        <taxon>Micrococcales</taxon>
        <taxon>Microbacteriaceae</taxon>
        <taxon>Microbacterium</taxon>
    </lineage>
</organism>
<dbReference type="CDD" id="cd00229">
    <property type="entry name" value="SGNH_hydrolase"/>
    <property type="match status" value="1"/>
</dbReference>
<dbReference type="Proteomes" id="UP000680132">
    <property type="component" value="Unassembled WGS sequence"/>
</dbReference>
<reference evidence="2" key="1">
    <citation type="submission" date="2021-03" db="EMBL/GenBank/DDBJ databases">
        <title>Microbacterium sp. nov., a novel actinobacterium isolated from cow dung.</title>
        <authorList>
            <person name="Zhang L."/>
        </authorList>
    </citation>
    <scope>NUCLEOTIDE SEQUENCE</scope>
    <source>
        <strain evidence="2">NEAU-LLB</strain>
    </source>
</reference>
<dbReference type="Gene3D" id="2.60.120.260">
    <property type="entry name" value="Galactose-binding domain-like"/>
    <property type="match status" value="1"/>
</dbReference>